<dbReference type="Proteomes" id="UP001280121">
    <property type="component" value="Unassembled WGS sequence"/>
</dbReference>
<organism evidence="1 2">
    <name type="scientific">Dipteronia dyeriana</name>
    <dbReference type="NCBI Taxonomy" id="168575"/>
    <lineage>
        <taxon>Eukaryota</taxon>
        <taxon>Viridiplantae</taxon>
        <taxon>Streptophyta</taxon>
        <taxon>Embryophyta</taxon>
        <taxon>Tracheophyta</taxon>
        <taxon>Spermatophyta</taxon>
        <taxon>Magnoliopsida</taxon>
        <taxon>eudicotyledons</taxon>
        <taxon>Gunneridae</taxon>
        <taxon>Pentapetalae</taxon>
        <taxon>rosids</taxon>
        <taxon>malvids</taxon>
        <taxon>Sapindales</taxon>
        <taxon>Sapindaceae</taxon>
        <taxon>Hippocastanoideae</taxon>
        <taxon>Acereae</taxon>
        <taxon>Dipteronia</taxon>
    </lineage>
</organism>
<evidence type="ECO:0000313" key="1">
    <source>
        <dbReference type="EMBL" id="KAK2634019.1"/>
    </source>
</evidence>
<name>A0AAD9WK15_9ROSI</name>
<gene>
    <name evidence="1" type="ORF">Ddye_028811</name>
</gene>
<evidence type="ECO:0000313" key="2">
    <source>
        <dbReference type="Proteomes" id="UP001280121"/>
    </source>
</evidence>
<comment type="caution">
    <text evidence="1">The sequence shown here is derived from an EMBL/GenBank/DDBJ whole genome shotgun (WGS) entry which is preliminary data.</text>
</comment>
<dbReference type="EMBL" id="JANJYI010000009">
    <property type="protein sequence ID" value="KAK2634019.1"/>
    <property type="molecule type" value="Genomic_DNA"/>
</dbReference>
<reference evidence="1" key="1">
    <citation type="journal article" date="2023" name="Plant J.">
        <title>Genome sequences and population genomics provide insights into the demographic history, inbreeding, and mutation load of two 'living fossil' tree species of Dipteronia.</title>
        <authorList>
            <person name="Feng Y."/>
            <person name="Comes H.P."/>
            <person name="Chen J."/>
            <person name="Zhu S."/>
            <person name="Lu R."/>
            <person name="Zhang X."/>
            <person name="Li P."/>
            <person name="Qiu J."/>
            <person name="Olsen K.M."/>
            <person name="Qiu Y."/>
        </authorList>
    </citation>
    <scope>NUCLEOTIDE SEQUENCE</scope>
    <source>
        <strain evidence="1">KIB01</strain>
    </source>
</reference>
<sequence length="98" mass="11558">MKNKEIGLSRNMYERAVEKLADDEEADQLFIAFTEFEERCEESEHATCIYKFVLDHILKGRVDNRDGIEDAIIGKRMFQYEDEVLTRVALLTDPRRKT</sequence>
<proteinExistence type="predicted"/>
<dbReference type="AlphaFoldDB" id="A0AAD9WK15"/>
<protein>
    <submittedName>
        <fullName evidence="1">Uncharacterized protein</fullName>
    </submittedName>
</protein>
<accession>A0AAD9WK15</accession>
<keyword evidence="2" id="KW-1185">Reference proteome</keyword>